<evidence type="ECO:0000256" key="6">
    <source>
        <dbReference type="ARBA" id="ARBA00023134"/>
    </source>
</evidence>
<dbReference type="Pfam" id="PF12804">
    <property type="entry name" value="NTP_transf_3"/>
    <property type="match status" value="1"/>
</dbReference>
<evidence type="ECO:0000313" key="11">
    <source>
        <dbReference type="Proteomes" id="UP001597295"/>
    </source>
</evidence>
<evidence type="ECO:0000256" key="8">
    <source>
        <dbReference type="HAMAP-Rule" id="MF_00316"/>
    </source>
</evidence>
<gene>
    <name evidence="8" type="primary">mobA</name>
    <name evidence="10" type="ORF">ACFSM5_07085</name>
</gene>
<dbReference type="HAMAP" id="MF_00316">
    <property type="entry name" value="MobA"/>
    <property type="match status" value="1"/>
</dbReference>
<evidence type="ECO:0000313" key="10">
    <source>
        <dbReference type="EMBL" id="MFD2262647.1"/>
    </source>
</evidence>
<dbReference type="EC" id="2.7.7.77" evidence="8"/>
<dbReference type="EMBL" id="JBHUIP010000005">
    <property type="protein sequence ID" value="MFD2262647.1"/>
    <property type="molecule type" value="Genomic_DNA"/>
</dbReference>
<comment type="domain">
    <text evidence="8">The N-terminal domain determines nucleotide recognition and specific binding, while the C-terminal domain determines the specific binding to the target protein.</text>
</comment>
<name>A0ABW5DNR2_9PROT</name>
<protein>
    <recommendedName>
        <fullName evidence="8">Molybdenum cofactor guanylyltransferase</fullName>
        <shortName evidence="8">MoCo guanylyltransferase</shortName>
        <ecNumber evidence="8">2.7.7.77</ecNumber>
    </recommendedName>
    <alternativeName>
        <fullName evidence="8">GTP:molybdopterin guanylyltransferase</fullName>
    </alternativeName>
    <alternativeName>
        <fullName evidence="8">Mo-MPT guanylyltransferase</fullName>
    </alternativeName>
    <alternativeName>
        <fullName evidence="8">Molybdopterin guanylyltransferase</fullName>
    </alternativeName>
    <alternativeName>
        <fullName evidence="8">Molybdopterin-guanine dinucleotide synthase</fullName>
        <shortName evidence="8">MGD synthase</shortName>
    </alternativeName>
</protein>
<reference evidence="11" key="1">
    <citation type="journal article" date="2019" name="Int. J. Syst. Evol. Microbiol.">
        <title>The Global Catalogue of Microorganisms (GCM) 10K type strain sequencing project: providing services to taxonomists for standard genome sequencing and annotation.</title>
        <authorList>
            <consortium name="The Broad Institute Genomics Platform"/>
            <consortium name="The Broad Institute Genome Sequencing Center for Infectious Disease"/>
            <person name="Wu L."/>
            <person name="Ma J."/>
        </authorList>
    </citation>
    <scope>NUCLEOTIDE SEQUENCE [LARGE SCALE GENOMIC DNA]</scope>
    <source>
        <strain evidence="11">CGMCC 1.19062</strain>
    </source>
</reference>
<dbReference type="Gene3D" id="3.90.550.10">
    <property type="entry name" value="Spore Coat Polysaccharide Biosynthesis Protein SpsA, Chain A"/>
    <property type="match status" value="1"/>
</dbReference>
<dbReference type="SUPFAM" id="SSF53448">
    <property type="entry name" value="Nucleotide-diphospho-sugar transferases"/>
    <property type="match status" value="1"/>
</dbReference>
<evidence type="ECO:0000256" key="7">
    <source>
        <dbReference type="ARBA" id="ARBA00023150"/>
    </source>
</evidence>
<comment type="caution">
    <text evidence="8">Lacks conserved residue(s) required for the propagation of feature annotation.</text>
</comment>
<dbReference type="InterPro" id="IPR013482">
    <property type="entry name" value="Molybde_CF_guanTrfase"/>
</dbReference>
<feature type="domain" description="MobA-like NTP transferase" evidence="9">
    <location>
        <begin position="24"/>
        <end position="163"/>
    </location>
</feature>
<accession>A0ABW5DNR2</accession>
<evidence type="ECO:0000256" key="2">
    <source>
        <dbReference type="ARBA" id="ARBA00022679"/>
    </source>
</evidence>
<evidence type="ECO:0000256" key="5">
    <source>
        <dbReference type="ARBA" id="ARBA00022842"/>
    </source>
</evidence>
<feature type="binding site" evidence="8">
    <location>
        <position position="78"/>
    </location>
    <ligand>
        <name>GTP</name>
        <dbReference type="ChEBI" id="CHEBI:37565"/>
    </ligand>
</feature>
<comment type="cofactor">
    <cofactor evidence="8">
        <name>Mg(2+)</name>
        <dbReference type="ChEBI" id="CHEBI:18420"/>
    </cofactor>
</comment>
<keyword evidence="1 8" id="KW-0963">Cytoplasm</keyword>
<dbReference type="InterPro" id="IPR025877">
    <property type="entry name" value="MobA-like_NTP_Trfase"/>
</dbReference>
<feature type="binding site" evidence="8">
    <location>
        <position position="110"/>
    </location>
    <ligand>
        <name>Mg(2+)</name>
        <dbReference type="ChEBI" id="CHEBI:18420"/>
    </ligand>
</feature>
<dbReference type="InterPro" id="IPR029044">
    <property type="entry name" value="Nucleotide-diphossugar_trans"/>
</dbReference>
<sequence>MAVYNASLDGAGASSREGRPFLIAVLAGGEGRRMGGGKPHQALAGRPLIRHVIDRVQPDFLCGDPADLARYGLPVCPDPAPGLGPLAGVAAALAYALEQGRDSVLTVPCDTPFLPQDLAARFAGVDGPAMASSGGHEHPSVARWPVEWLDIVKERLSGSGSRALRPFFLAAPRIEWPVGAFDNINTPDDLAAAEARLRTIERG</sequence>
<comment type="catalytic activity">
    <reaction evidence="8">
        <text>Mo-molybdopterin + GTP + H(+) = Mo-molybdopterin guanine dinucleotide + diphosphate</text>
        <dbReference type="Rhea" id="RHEA:34243"/>
        <dbReference type="ChEBI" id="CHEBI:15378"/>
        <dbReference type="ChEBI" id="CHEBI:33019"/>
        <dbReference type="ChEBI" id="CHEBI:37565"/>
        <dbReference type="ChEBI" id="CHEBI:71302"/>
        <dbReference type="ChEBI" id="CHEBI:71310"/>
        <dbReference type="EC" id="2.7.7.77"/>
    </reaction>
</comment>
<dbReference type="GO" id="GO:0016740">
    <property type="term" value="F:transferase activity"/>
    <property type="evidence" value="ECO:0007669"/>
    <property type="project" value="UniProtKB-KW"/>
</dbReference>
<keyword evidence="5 8" id="KW-0460">Magnesium</keyword>
<feature type="binding site" evidence="8">
    <location>
        <begin position="26"/>
        <end position="28"/>
    </location>
    <ligand>
        <name>GTP</name>
        <dbReference type="ChEBI" id="CHEBI:37565"/>
    </ligand>
</feature>
<keyword evidence="6 8" id="KW-0342">GTP-binding</keyword>
<keyword evidence="7 8" id="KW-0501">Molybdenum cofactor biosynthesis</keyword>
<evidence type="ECO:0000256" key="3">
    <source>
        <dbReference type="ARBA" id="ARBA00022723"/>
    </source>
</evidence>
<organism evidence="10 11">
    <name type="scientific">Lacibacterium aquatile</name>
    <dbReference type="NCBI Taxonomy" id="1168082"/>
    <lineage>
        <taxon>Bacteria</taxon>
        <taxon>Pseudomonadati</taxon>
        <taxon>Pseudomonadota</taxon>
        <taxon>Alphaproteobacteria</taxon>
        <taxon>Rhodospirillales</taxon>
        <taxon>Rhodospirillaceae</taxon>
    </lineage>
</organism>
<keyword evidence="2 8" id="KW-0808">Transferase</keyword>
<evidence type="ECO:0000256" key="1">
    <source>
        <dbReference type="ARBA" id="ARBA00022490"/>
    </source>
</evidence>
<feature type="binding site" evidence="8">
    <location>
        <position position="110"/>
    </location>
    <ligand>
        <name>GTP</name>
        <dbReference type="ChEBI" id="CHEBI:37565"/>
    </ligand>
</feature>
<dbReference type="PANTHER" id="PTHR19136:SF81">
    <property type="entry name" value="MOLYBDENUM COFACTOR GUANYLYLTRANSFERASE"/>
    <property type="match status" value="1"/>
</dbReference>
<dbReference type="RefSeq" id="WP_417498516.1">
    <property type="nucleotide sequence ID" value="NZ_JBHUIP010000005.1"/>
</dbReference>
<dbReference type="PANTHER" id="PTHR19136">
    <property type="entry name" value="MOLYBDENUM COFACTOR GUANYLYLTRANSFERASE"/>
    <property type="match status" value="1"/>
</dbReference>
<keyword evidence="4 8" id="KW-0547">Nucleotide-binding</keyword>
<comment type="function">
    <text evidence="8">Transfers a GMP moiety from GTP to Mo-molybdopterin (Mo-MPT) cofactor (Moco or molybdenum cofactor) to form Mo-molybdopterin guanine dinucleotide (Mo-MGD) cofactor.</text>
</comment>
<comment type="subcellular location">
    <subcellularLocation>
        <location evidence="8">Cytoplasm</location>
    </subcellularLocation>
</comment>
<comment type="caution">
    <text evidence="10">The sequence shown here is derived from an EMBL/GenBank/DDBJ whole genome shotgun (WGS) entry which is preliminary data.</text>
</comment>
<keyword evidence="11" id="KW-1185">Reference proteome</keyword>
<keyword evidence="3 8" id="KW-0479">Metal-binding</keyword>
<dbReference type="Proteomes" id="UP001597295">
    <property type="component" value="Unassembled WGS sequence"/>
</dbReference>
<comment type="similarity">
    <text evidence="8">Belongs to the MobA family.</text>
</comment>
<comment type="subunit">
    <text evidence="8">Monomer.</text>
</comment>
<proteinExistence type="inferred from homology"/>
<feature type="binding site" evidence="8">
    <location>
        <position position="38"/>
    </location>
    <ligand>
        <name>GTP</name>
        <dbReference type="ChEBI" id="CHEBI:37565"/>
    </ligand>
</feature>
<evidence type="ECO:0000256" key="4">
    <source>
        <dbReference type="ARBA" id="ARBA00022741"/>
    </source>
</evidence>
<evidence type="ECO:0000259" key="9">
    <source>
        <dbReference type="Pfam" id="PF12804"/>
    </source>
</evidence>